<name>A0A0U1LY85_TALIS</name>
<sequence length="280" mass="31622">MPEPHLVAATSVSRLLRRIQEDIAKAEGERVETEVVKRYTCSPGEFHEIEDFLEESPCKGVSFNAAQESLRFILVLTIVHGACSAWFSEWGSQFPKQVRDHLRFQTESDVNKLGEDEQSKKVPDNSINVRGRAMPTIALEVGYSESYEDLINDATLLLEGSQGRIGLVILVKVTPLTAALESIQSGFVETHIYDQVTQKRAKFRSRMRLYPPTTKHTEQKITLPWQTILREKRTAVNPTTESPPPLVLDELRRLIDEAVVQTLLLRSNKTAQAERNASIL</sequence>
<dbReference type="AlphaFoldDB" id="A0A0U1LY85"/>
<organism evidence="2 3">
    <name type="scientific">Talaromyces islandicus</name>
    <name type="common">Penicillium islandicum</name>
    <dbReference type="NCBI Taxonomy" id="28573"/>
    <lineage>
        <taxon>Eukaryota</taxon>
        <taxon>Fungi</taxon>
        <taxon>Dikarya</taxon>
        <taxon>Ascomycota</taxon>
        <taxon>Pezizomycotina</taxon>
        <taxon>Eurotiomycetes</taxon>
        <taxon>Eurotiomycetidae</taxon>
        <taxon>Eurotiales</taxon>
        <taxon>Trichocomaceae</taxon>
        <taxon>Talaromyces</taxon>
        <taxon>Talaromyces sect. Islandici</taxon>
    </lineage>
</organism>
<dbReference type="OrthoDB" id="76567at2759"/>
<dbReference type="Proteomes" id="UP000054383">
    <property type="component" value="Unassembled WGS sequence"/>
</dbReference>
<evidence type="ECO:0000313" key="2">
    <source>
        <dbReference type="EMBL" id="CRG88304.1"/>
    </source>
</evidence>
<evidence type="ECO:0000313" key="3">
    <source>
        <dbReference type="Proteomes" id="UP000054383"/>
    </source>
</evidence>
<dbReference type="EMBL" id="CVMT01000004">
    <property type="protein sequence ID" value="CRG88304.1"/>
    <property type="molecule type" value="Genomic_DNA"/>
</dbReference>
<gene>
    <name evidence="2" type="ORF">PISL3812_05333</name>
</gene>
<evidence type="ECO:0000256" key="1">
    <source>
        <dbReference type="SAM" id="Coils"/>
    </source>
</evidence>
<protein>
    <submittedName>
        <fullName evidence="2">Uncharacterized protein</fullName>
    </submittedName>
</protein>
<dbReference type="OMA" id="FVETHIY"/>
<keyword evidence="1" id="KW-0175">Coiled coil</keyword>
<proteinExistence type="predicted"/>
<keyword evidence="3" id="KW-1185">Reference proteome</keyword>
<feature type="coiled-coil region" evidence="1">
    <location>
        <begin position="9"/>
        <end position="36"/>
    </location>
</feature>
<reference evidence="2 3" key="1">
    <citation type="submission" date="2015-04" db="EMBL/GenBank/DDBJ databases">
        <authorList>
            <person name="Syromyatnikov M.Y."/>
            <person name="Popov V.N."/>
        </authorList>
    </citation>
    <scope>NUCLEOTIDE SEQUENCE [LARGE SCALE GENOMIC DNA]</scope>
    <source>
        <strain evidence="2">WF-38-12</strain>
    </source>
</reference>
<accession>A0A0U1LY85</accession>